<dbReference type="STRING" id="1182544.W9W064"/>
<name>W9W064_9EURO</name>
<keyword evidence="8" id="KW-0732">Signal</keyword>
<dbReference type="SUPFAM" id="SSF48537">
    <property type="entry name" value="Phospholipase C/P1 nuclease"/>
    <property type="match status" value="1"/>
</dbReference>
<dbReference type="GO" id="GO:0004519">
    <property type="term" value="F:endonuclease activity"/>
    <property type="evidence" value="ECO:0007669"/>
    <property type="project" value="UniProtKB-KW"/>
</dbReference>
<keyword evidence="2" id="KW-0540">Nuclease</keyword>
<protein>
    <recommendedName>
        <fullName evidence="11">Nuclease S1</fullName>
    </recommendedName>
</protein>
<evidence type="ECO:0000256" key="1">
    <source>
        <dbReference type="ARBA" id="ARBA00009547"/>
    </source>
</evidence>
<dbReference type="GO" id="GO:0003676">
    <property type="term" value="F:nucleic acid binding"/>
    <property type="evidence" value="ECO:0007669"/>
    <property type="project" value="InterPro"/>
</dbReference>
<dbReference type="Proteomes" id="UP000019473">
    <property type="component" value="Unassembled WGS sequence"/>
</dbReference>
<keyword evidence="3" id="KW-0479">Metal-binding</keyword>
<dbReference type="InterPro" id="IPR008947">
    <property type="entry name" value="PLipase_C/P1_nuclease_dom_sf"/>
</dbReference>
<keyword evidence="4" id="KW-0255">Endonuclease</keyword>
<dbReference type="HOGENOM" id="CLU_044365_0_0_1"/>
<dbReference type="InterPro" id="IPR003154">
    <property type="entry name" value="S1/P1nuclease"/>
</dbReference>
<reference evidence="9 10" key="1">
    <citation type="submission" date="2013-03" db="EMBL/GenBank/DDBJ databases">
        <title>The Genome Sequence of Cladophialophora yegresii CBS 114405.</title>
        <authorList>
            <consortium name="The Broad Institute Genomics Platform"/>
            <person name="Cuomo C."/>
            <person name="de Hoog S."/>
            <person name="Gorbushina A."/>
            <person name="Walker B."/>
            <person name="Young S.K."/>
            <person name="Zeng Q."/>
            <person name="Gargeya S."/>
            <person name="Fitzgerald M."/>
            <person name="Haas B."/>
            <person name="Abouelleil A."/>
            <person name="Allen A.W."/>
            <person name="Alvarado L."/>
            <person name="Arachchi H.M."/>
            <person name="Berlin A.M."/>
            <person name="Chapman S.B."/>
            <person name="Gainer-Dewar J."/>
            <person name="Goldberg J."/>
            <person name="Griggs A."/>
            <person name="Gujja S."/>
            <person name="Hansen M."/>
            <person name="Howarth C."/>
            <person name="Imamovic A."/>
            <person name="Ireland A."/>
            <person name="Larimer J."/>
            <person name="McCowan C."/>
            <person name="Murphy C."/>
            <person name="Pearson M."/>
            <person name="Poon T.W."/>
            <person name="Priest M."/>
            <person name="Roberts A."/>
            <person name="Saif S."/>
            <person name="Shea T."/>
            <person name="Sisk P."/>
            <person name="Sykes S."/>
            <person name="Wortman J."/>
            <person name="Nusbaum C."/>
            <person name="Birren B."/>
        </authorList>
    </citation>
    <scope>NUCLEOTIDE SEQUENCE [LARGE SCALE GENOMIC DNA]</scope>
    <source>
        <strain evidence="9 10">CBS 114405</strain>
    </source>
</reference>
<sequence length="302" mass="33378">MHHPLLVLLVPLGLLHLPSTLAWGTLGHRTVAYLASLYFTPGSTRFTNQLLHGQDISEAALFPDKIRYIPSFAYTKGWHYIDAQDDPPTTCGINITRDCALETGCVVSAIANHTERVSNASLPTWQRGQSLRFVLHFFGDVHQPLHTEAEDRGGNEYAVVFEGRATNLHSVWDTLIVNRHAGMGHEDEAIAAWTWAQRLAAAGRGGGGQNEDEDVCLRDAADCALEWAGEANAYVCSYVLARDVHGQDLAGEYYDGAVPIIDEMVYKAGRRLAAWINAIVEDVAFQDLERLDPEPLLQTQMK</sequence>
<dbReference type="OrthoDB" id="441446at2759"/>
<evidence type="ECO:0000256" key="7">
    <source>
        <dbReference type="ARBA" id="ARBA00023180"/>
    </source>
</evidence>
<dbReference type="GeneID" id="19180353"/>
<dbReference type="VEuPathDB" id="FungiDB:A1O7_05770"/>
<dbReference type="GO" id="GO:0016788">
    <property type="term" value="F:hydrolase activity, acting on ester bonds"/>
    <property type="evidence" value="ECO:0007669"/>
    <property type="project" value="InterPro"/>
</dbReference>
<proteinExistence type="inferred from homology"/>
<evidence type="ECO:0000256" key="8">
    <source>
        <dbReference type="SAM" id="SignalP"/>
    </source>
</evidence>
<comment type="caution">
    <text evidence="9">The sequence shown here is derived from an EMBL/GenBank/DDBJ whole genome shotgun (WGS) entry which is preliminary data.</text>
</comment>
<organism evidence="9 10">
    <name type="scientific">Cladophialophora yegresii CBS 114405</name>
    <dbReference type="NCBI Taxonomy" id="1182544"/>
    <lineage>
        <taxon>Eukaryota</taxon>
        <taxon>Fungi</taxon>
        <taxon>Dikarya</taxon>
        <taxon>Ascomycota</taxon>
        <taxon>Pezizomycotina</taxon>
        <taxon>Eurotiomycetes</taxon>
        <taxon>Chaetothyriomycetidae</taxon>
        <taxon>Chaetothyriales</taxon>
        <taxon>Herpotrichiellaceae</taxon>
        <taxon>Cladophialophora</taxon>
    </lineage>
</organism>
<evidence type="ECO:0000256" key="4">
    <source>
        <dbReference type="ARBA" id="ARBA00022759"/>
    </source>
</evidence>
<feature type="chain" id="PRO_5004933315" description="Nuclease S1" evidence="8">
    <location>
        <begin position="23"/>
        <end position="302"/>
    </location>
</feature>
<dbReference type="CDD" id="cd11010">
    <property type="entry name" value="S1-P1_nuclease"/>
    <property type="match status" value="1"/>
</dbReference>
<evidence type="ECO:0008006" key="11">
    <source>
        <dbReference type="Google" id="ProtNLM"/>
    </source>
</evidence>
<dbReference type="PANTHER" id="PTHR33146">
    <property type="entry name" value="ENDONUCLEASE 4"/>
    <property type="match status" value="1"/>
</dbReference>
<dbReference type="GO" id="GO:0046872">
    <property type="term" value="F:metal ion binding"/>
    <property type="evidence" value="ECO:0007669"/>
    <property type="project" value="UniProtKB-KW"/>
</dbReference>
<dbReference type="Pfam" id="PF02265">
    <property type="entry name" value="S1-P1_nuclease"/>
    <property type="match status" value="1"/>
</dbReference>
<dbReference type="PANTHER" id="PTHR33146:SF26">
    <property type="entry name" value="ENDONUCLEASE 4"/>
    <property type="match status" value="1"/>
</dbReference>
<dbReference type="GO" id="GO:0006308">
    <property type="term" value="P:DNA catabolic process"/>
    <property type="evidence" value="ECO:0007669"/>
    <property type="project" value="InterPro"/>
</dbReference>
<evidence type="ECO:0000256" key="2">
    <source>
        <dbReference type="ARBA" id="ARBA00022722"/>
    </source>
</evidence>
<dbReference type="EMBL" id="AMGW01000004">
    <property type="protein sequence ID" value="EXJ58345.1"/>
    <property type="molecule type" value="Genomic_DNA"/>
</dbReference>
<keyword evidence="6" id="KW-1015">Disulfide bond</keyword>
<comment type="similarity">
    <text evidence="1">Belongs to the nuclease type I family.</text>
</comment>
<dbReference type="RefSeq" id="XP_007757968.1">
    <property type="nucleotide sequence ID" value="XM_007759778.1"/>
</dbReference>
<dbReference type="Gene3D" id="1.10.575.10">
    <property type="entry name" value="P1 Nuclease"/>
    <property type="match status" value="1"/>
</dbReference>
<evidence type="ECO:0000256" key="5">
    <source>
        <dbReference type="ARBA" id="ARBA00022801"/>
    </source>
</evidence>
<evidence type="ECO:0000313" key="10">
    <source>
        <dbReference type="Proteomes" id="UP000019473"/>
    </source>
</evidence>
<keyword evidence="10" id="KW-1185">Reference proteome</keyword>
<accession>W9W064</accession>
<keyword evidence="7" id="KW-0325">Glycoprotein</keyword>
<gene>
    <name evidence="9" type="ORF">A1O7_05770</name>
</gene>
<feature type="signal peptide" evidence="8">
    <location>
        <begin position="1"/>
        <end position="22"/>
    </location>
</feature>
<evidence type="ECO:0000313" key="9">
    <source>
        <dbReference type="EMBL" id="EXJ58345.1"/>
    </source>
</evidence>
<keyword evidence="5" id="KW-0378">Hydrolase</keyword>
<evidence type="ECO:0000256" key="6">
    <source>
        <dbReference type="ARBA" id="ARBA00023157"/>
    </source>
</evidence>
<evidence type="ECO:0000256" key="3">
    <source>
        <dbReference type="ARBA" id="ARBA00022723"/>
    </source>
</evidence>
<dbReference type="eggNOG" id="ENOG502QRXU">
    <property type="taxonomic scope" value="Eukaryota"/>
</dbReference>
<dbReference type="AlphaFoldDB" id="W9W064"/>